<protein>
    <submittedName>
        <fullName evidence="3">Uncharacterized protein</fullName>
    </submittedName>
</protein>
<organism evidence="3 4">
    <name type="scientific">Colletotrichum siamense</name>
    <name type="common">Anthracnose fungus</name>
    <dbReference type="NCBI Taxonomy" id="690259"/>
    <lineage>
        <taxon>Eukaryota</taxon>
        <taxon>Fungi</taxon>
        <taxon>Dikarya</taxon>
        <taxon>Ascomycota</taxon>
        <taxon>Pezizomycotina</taxon>
        <taxon>Sordariomycetes</taxon>
        <taxon>Hypocreomycetidae</taxon>
        <taxon>Glomerellales</taxon>
        <taxon>Glomerellaceae</taxon>
        <taxon>Colletotrichum</taxon>
        <taxon>Colletotrichum gloeosporioides species complex</taxon>
    </lineage>
</organism>
<evidence type="ECO:0000256" key="2">
    <source>
        <dbReference type="SAM" id="Phobius"/>
    </source>
</evidence>
<name>A0A9P5K5W6_COLSI</name>
<feature type="compositionally biased region" description="Basic and acidic residues" evidence="1">
    <location>
        <begin position="438"/>
        <end position="453"/>
    </location>
</feature>
<dbReference type="AlphaFoldDB" id="A0A9P5K5W6"/>
<reference evidence="3" key="1">
    <citation type="submission" date="2019-06" db="EMBL/GenBank/DDBJ databases">
        <authorList>
            <person name="Gan P."/>
            <person name="Shirasu K."/>
        </authorList>
    </citation>
    <scope>NUCLEOTIDE SEQUENCE [LARGE SCALE GENOMIC DNA]</scope>
    <source>
        <strain evidence="3">CAD2</strain>
    </source>
</reference>
<keyword evidence="2" id="KW-1133">Transmembrane helix</keyword>
<feature type="compositionally biased region" description="Polar residues" evidence="1">
    <location>
        <begin position="342"/>
        <end position="356"/>
    </location>
</feature>
<evidence type="ECO:0000313" key="3">
    <source>
        <dbReference type="EMBL" id="KAF4859887.1"/>
    </source>
</evidence>
<comment type="caution">
    <text evidence="3">The sequence shown here is derived from an EMBL/GenBank/DDBJ whole genome shotgun (WGS) entry which is preliminary data.</text>
</comment>
<dbReference type="EMBL" id="QPMT01000015">
    <property type="protein sequence ID" value="KAF4859887.1"/>
    <property type="molecule type" value="Genomic_DNA"/>
</dbReference>
<feature type="transmembrane region" description="Helical" evidence="2">
    <location>
        <begin position="216"/>
        <end position="244"/>
    </location>
</feature>
<evidence type="ECO:0000313" key="4">
    <source>
        <dbReference type="Proteomes" id="UP000711996"/>
    </source>
</evidence>
<sequence>MEEVWPQYLTLQEACGILDQFHGPVWKLDKQVLWTGLGQKYTLVDSYAREHGMQTLRIAMGPLMDPQNPACLKSLKSTKEWGRYIRGASLIFSWRISQGDIATVLTQPPPTRFNPHGRTAYQEIEEPVLKGILGNRPVDRILAVHPTIEIAQTFPPYEIFPQDQQDIWKDVFGGVKCSKHTWRDVDRNIPLPKWAITSAAYGFLGNENPKSRSVEIFLCGFLICAGISSQLLLVILVIFSLLVVQGTVGIPSISTHFTEIESECCDLKLAIPSTETIITKGFDKKLKALKTNKNRLEAPVSLGAVSPTAAAEADPPKFSDREEVAKLVNPAEVPKTKDTVKQALSSPTALEAQSSLVEPITPPSNQSSAQRKGDVKPTLTKLSKAKAAGATEVTPESSTQGLSAQNPNKPGAELHKKKKKKKNMDGGENLVAKGKPKKSQDKKTEKENIDCKGKAKPQAPPDTNRSAVPKKPVAEGTKKNKKKNKVTPTKVKGIALTTKISSKGKEAEKSKESENQPGKSTRPRTSAK</sequence>
<dbReference type="Proteomes" id="UP000711996">
    <property type="component" value="Unassembled WGS sequence"/>
</dbReference>
<feature type="region of interest" description="Disordered" evidence="1">
    <location>
        <begin position="331"/>
        <end position="528"/>
    </location>
</feature>
<accession>A0A9P5K5W6</accession>
<feature type="compositionally biased region" description="Basic and acidic residues" evidence="1">
    <location>
        <begin position="503"/>
        <end position="514"/>
    </location>
</feature>
<keyword evidence="2" id="KW-0812">Transmembrane</keyword>
<gene>
    <name evidence="3" type="ORF">CGCSCA2_v006014</name>
</gene>
<keyword evidence="4" id="KW-1185">Reference proteome</keyword>
<proteinExistence type="predicted"/>
<dbReference type="OrthoDB" id="5232980at2759"/>
<keyword evidence="2" id="KW-0472">Membrane</keyword>
<evidence type="ECO:0000256" key="1">
    <source>
        <dbReference type="SAM" id="MobiDB-lite"/>
    </source>
</evidence>
<feature type="compositionally biased region" description="Polar residues" evidence="1">
    <location>
        <begin position="394"/>
        <end position="408"/>
    </location>
</feature>